<gene>
    <name evidence="6" type="ORF">GKJPGBOP_02770</name>
</gene>
<dbReference type="Gene3D" id="1.10.10.10">
    <property type="entry name" value="Winged helix-like DNA-binding domain superfamily/Winged helix DNA-binding domain"/>
    <property type="match status" value="1"/>
</dbReference>
<dbReference type="GO" id="GO:0003723">
    <property type="term" value="F:RNA binding"/>
    <property type="evidence" value="ECO:0007669"/>
    <property type="project" value="InterPro"/>
</dbReference>
<evidence type="ECO:0000256" key="4">
    <source>
        <dbReference type="ARBA" id="ARBA00023163"/>
    </source>
</evidence>
<dbReference type="Pfam" id="PF03861">
    <property type="entry name" value="ANTAR"/>
    <property type="match status" value="1"/>
</dbReference>
<dbReference type="PROSITE" id="PS50921">
    <property type="entry name" value="ANTAR"/>
    <property type="match status" value="1"/>
</dbReference>
<keyword evidence="3" id="KW-0805">Transcription regulation</keyword>
<dbReference type="InterPro" id="IPR011006">
    <property type="entry name" value="CheY-like_superfamily"/>
</dbReference>
<dbReference type="InterPro" id="IPR005561">
    <property type="entry name" value="ANTAR"/>
</dbReference>
<dbReference type="Gene3D" id="3.30.450.40">
    <property type="match status" value="1"/>
</dbReference>
<dbReference type="InterPro" id="IPR036388">
    <property type="entry name" value="WH-like_DNA-bd_sf"/>
</dbReference>
<keyword evidence="2" id="KW-0418">Kinase</keyword>
<dbReference type="PIRSF" id="PIRSF036625">
    <property type="entry name" value="GAF_ANTAR"/>
    <property type="match status" value="1"/>
</dbReference>
<organism evidence="6 7">
    <name type="scientific">Streptomyces paromomycinus</name>
    <name type="common">Streptomyces rimosus subsp. paromomycinus</name>
    <dbReference type="NCBI Taxonomy" id="92743"/>
    <lineage>
        <taxon>Bacteria</taxon>
        <taxon>Bacillati</taxon>
        <taxon>Actinomycetota</taxon>
        <taxon>Actinomycetes</taxon>
        <taxon>Kitasatosporales</taxon>
        <taxon>Streptomycetaceae</taxon>
        <taxon>Streptomyces</taxon>
    </lineage>
</organism>
<keyword evidence="7" id="KW-1185">Reference proteome</keyword>
<dbReference type="SUPFAM" id="SSF55781">
    <property type="entry name" value="GAF domain-like"/>
    <property type="match status" value="1"/>
</dbReference>
<dbReference type="InterPro" id="IPR012074">
    <property type="entry name" value="GAF_ANTAR"/>
</dbReference>
<dbReference type="SUPFAM" id="SSF52172">
    <property type="entry name" value="CheY-like"/>
    <property type="match status" value="1"/>
</dbReference>
<sequence length="250" mass="27329">MISMAREEPLTQVWADLPEGLVGDVDCAELLRRLSAHCAGLLGAAAAAVLLADAHHRLRVVADYGDTARLLGPDGPQEACDPYTDCYRSGTAETDIALTDPRTAARWPHFTALARERGHVTAHALPMRLRSRTVGVLALFSGTAVPLGEQAGAFARSLADLLAVTAVQHKSLERSHAERSQLQHALSSRVVIEQAKGMLAERWTTSVDEAFTVFRTYARAHRRRLPDLAREVVDGTLDSGLVMEYFLNRR</sequence>
<evidence type="ECO:0000259" key="5">
    <source>
        <dbReference type="PROSITE" id="PS50921"/>
    </source>
</evidence>
<dbReference type="EMBL" id="BHZD01000001">
    <property type="protein sequence ID" value="GCD43093.1"/>
    <property type="molecule type" value="Genomic_DNA"/>
</dbReference>
<evidence type="ECO:0000256" key="2">
    <source>
        <dbReference type="ARBA" id="ARBA00022777"/>
    </source>
</evidence>
<accession>A0A401W191</accession>
<feature type="domain" description="ANTAR" evidence="5">
    <location>
        <begin position="172"/>
        <end position="233"/>
    </location>
</feature>
<dbReference type="InterPro" id="IPR029016">
    <property type="entry name" value="GAF-like_dom_sf"/>
</dbReference>
<protein>
    <submittedName>
        <fullName evidence="6">Transcriptional regulator</fullName>
    </submittedName>
</protein>
<proteinExistence type="predicted"/>
<dbReference type="SMART" id="SM01012">
    <property type="entry name" value="ANTAR"/>
    <property type="match status" value="1"/>
</dbReference>
<evidence type="ECO:0000256" key="1">
    <source>
        <dbReference type="ARBA" id="ARBA00022679"/>
    </source>
</evidence>
<evidence type="ECO:0000313" key="7">
    <source>
        <dbReference type="Proteomes" id="UP000286746"/>
    </source>
</evidence>
<dbReference type="GO" id="GO:0016301">
    <property type="term" value="F:kinase activity"/>
    <property type="evidence" value="ECO:0007669"/>
    <property type="project" value="UniProtKB-KW"/>
</dbReference>
<reference evidence="6 7" key="1">
    <citation type="submission" date="2018-11" db="EMBL/GenBank/DDBJ databases">
        <title>Whole genome sequence of Streptomyces paromomycinus NBRC 15454(T).</title>
        <authorList>
            <person name="Komaki H."/>
            <person name="Tamura T."/>
        </authorList>
    </citation>
    <scope>NUCLEOTIDE SEQUENCE [LARGE SCALE GENOMIC DNA]</scope>
    <source>
        <strain evidence="6 7">NBRC 15454</strain>
    </source>
</reference>
<dbReference type="AlphaFoldDB" id="A0A401W191"/>
<comment type="caution">
    <text evidence="6">The sequence shown here is derived from an EMBL/GenBank/DDBJ whole genome shotgun (WGS) entry which is preliminary data.</text>
</comment>
<dbReference type="InterPro" id="IPR003018">
    <property type="entry name" value="GAF"/>
</dbReference>
<keyword evidence="4" id="KW-0804">Transcription</keyword>
<dbReference type="Proteomes" id="UP000286746">
    <property type="component" value="Unassembled WGS sequence"/>
</dbReference>
<keyword evidence="1" id="KW-0808">Transferase</keyword>
<evidence type="ECO:0000313" key="6">
    <source>
        <dbReference type="EMBL" id="GCD43093.1"/>
    </source>
</evidence>
<dbReference type="Pfam" id="PF13185">
    <property type="entry name" value="GAF_2"/>
    <property type="match status" value="1"/>
</dbReference>
<name>A0A401W191_STREY</name>
<evidence type="ECO:0000256" key="3">
    <source>
        <dbReference type="ARBA" id="ARBA00023015"/>
    </source>
</evidence>